<dbReference type="EC" id="3.1.3.48" evidence="1"/>
<dbReference type="AlphaFoldDB" id="A0A9D4IX92"/>
<dbReference type="InterPro" id="IPR000242">
    <property type="entry name" value="PTP_cat"/>
</dbReference>
<dbReference type="Pfam" id="PF00102">
    <property type="entry name" value="Y_phosphatase"/>
    <property type="match status" value="1"/>
</dbReference>
<keyword evidence="6" id="KW-1185">Reference proteome</keyword>
<dbReference type="SUPFAM" id="SSF52799">
    <property type="entry name" value="(Phosphotyrosine protein) phosphatases II"/>
    <property type="match status" value="1"/>
</dbReference>
<dbReference type="PRINTS" id="PR00700">
    <property type="entry name" value="PRTYPHPHTASE"/>
</dbReference>
<dbReference type="GO" id="GO:0000278">
    <property type="term" value="P:mitotic cell cycle"/>
    <property type="evidence" value="ECO:0007669"/>
    <property type="project" value="TreeGrafter"/>
</dbReference>
<dbReference type="PROSITE" id="PS50056">
    <property type="entry name" value="TYR_PHOSPHATASE_2"/>
    <property type="match status" value="1"/>
</dbReference>
<evidence type="ECO:0000256" key="3">
    <source>
        <dbReference type="ARBA" id="ARBA00022912"/>
    </source>
</evidence>
<dbReference type="InterPro" id="IPR000387">
    <property type="entry name" value="Tyr_Pase_dom"/>
</dbReference>
<name>A0A9D4IX92_DREPO</name>
<evidence type="ECO:0000256" key="2">
    <source>
        <dbReference type="ARBA" id="ARBA00022801"/>
    </source>
</evidence>
<reference evidence="5" key="2">
    <citation type="submission" date="2020-11" db="EMBL/GenBank/DDBJ databases">
        <authorList>
            <person name="McCartney M.A."/>
            <person name="Auch B."/>
            <person name="Kono T."/>
            <person name="Mallez S."/>
            <person name="Becker A."/>
            <person name="Gohl D.M."/>
            <person name="Silverstein K.A.T."/>
            <person name="Koren S."/>
            <person name="Bechman K.B."/>
            <person name="Herman A."/>
            <person name="Abrahante J.E."/>
            <person name="Garbe J."/>
        </authorList>
    </citation>
    <scope>NUCLEOTIDE SEQUENCE</scope>
    <source>
        <strain evidence="5">Duluth1</strain>
        <tissue evidence="5">Whole animal</tissue>
    </source>
</reference>
<proteinExistence type="predicted"/>
<protein>
    <recommendedName>
        <fullName evidence="1">protein-tyrosine-phosphatase</fullName>
        <ecNumber evidence="1">3.1.3.48</ecNumber>
    </recommendedName>
</protein>
<dbReference type="PANTHER" id="PTHR46257">
    <property type="entry name" value="TYROSINE-PROTEIN PHOSPHATASE CORKSCREW"/>
    <property type="match status" value="1"/>
</dbReference>
<dbReference type="EMBL" id="JAIWYP010000008">
    <property type="protein sequence ID" value="KAH3790265.1"/>
    <property type="molecule type" value="Genomic_DNA"/>
</dbReference>
<accession>A0A9D4IX92</accession>
<keyword evidence="2" id="KW-0378">Hydrolase</keyword>
<dbReference type="GO" id="GO:0005737">
    <property type="term" value="C:cytoplasm"/>
    <property type="evidence" value="ECO:0007669"/>
    <property type="project" value="TreeGrafter"/>
</dbReference>
<sequence>MDCEIDIQKTIQMVRSQRSGMVQTEAQYKFVYYAVHHYIETEKKRIEAEQVCYGFCVGVFCLVLKSFAKLKVEIRISYLRTVAK</sequence>
<dbReference type="GO" id="GO:0030154">
    <property type="term" value="P:cell differentiation"/>
    <property type="evidence" value="ECO:0007669"/>
    <property type="project" value="TreeGrafter"/>
</dbReference>
<organism evidence="5 6">
    <name type="scientific">Dreissena polymorpha</name>
    <name type="common">Zebra mussel</name>
    <name type="synonym">Mytilus polymorpha</name>
    <dbReference type="NCBI Taxonomy" id="45954"/>
    <lineage>
        <taxon>Eukaryota</taxon>
        <taxon>Metazoa</taxon>
        <taxon>Spiralia</taxon>
        <taxon>Lophotrochozoa</taxon>
        <taxon>Mollusca</taxon>
        <taxon>Bivalvia</taxon>
        <taxon>Autobranchia</taxon>
        <taxon>Heteroconchia</taxon>
        <taxon>Euheterodonta</taxon>
        <taxon>Imparidentia</taxon>
        <taxon>Neoheterodontei</taxon>
        <taxon>Myida</taxon>
        <taxon>Dreissenoidea</taxon>
        <taxon>Dreissenidae</taxon>
        <taxon>Dreissena</taxon>
    </lineage>
</organism>
<dbReference type="InterPro" id="IPR029021">
    <property type="entry name" value="Prot-tyrosine_phosphatase-like"/>
</dbReference>
<dbReference type="GO" id="GO:0001784">
    <property type="term" value="F:phosphotyrosine residue binding"/>
    <property type="evidence" value="ECO:0007669"/>
    <property type="project" value="TreeGrafter"/>
</dbReference>
<reference evidence="5" key="1">
    <citation type="journal article" date="2019" name="bioRxiv">
        <title>The Genome of the Zebra Mussel, Dreissena polymorpha: A Resource for Invasive Species Research.</title>
        <authorList>
            <person name="McCartney M.A."/>
            <person name="Auch B."/>
            <person name="Kono T."/>
            <person name="Mallez S."/>
            <person name="Zhang Y."/>
            <person name="Obille A."/>
            <person name="Becker A."/>
            <person name="Abrahante J.E."/>
            <person name="Garbe J."/>
            <person name="Badalamenti J.P."/>
            <person name="Herman A."/>
            <person name="Mangelson H."/>
            <person name="Liachko I."/>
            <person name="Sullivan S."/>
            <person name="Sone E.D."/>
            <person name="Koren S."/>
            <person name="Silverstein K.A.T."/>
            <person name="Beckman K.B."/>
            <person name="Gohl D.M."/>
        </authorList>
    </citation>
    <scope>NUCLEOTIDE SEQUENCE</scope>
    <source>
        <strain evidence="5">Duluth1</strain>
        <tissue evidence="5">Whole animal</tissue>
    </source>
</reference>
<dbReference type="Proteomes" id="UP000828390">
    <property type="component" value="Unassembled WGS sequence"/>
</dbReference>
<feature type="domain" description="Tyrosine specific protein phosphatases" evidence="4">
    <location>
        <begin position="1"/>
        <end position="29"/>
    </location>
</feature>
<gene>
    <name evidence="5" type="ORF">DPMN_168462</name>
</gene>
<dbReference type="Gene3D" id="3.90.190.10">
    <property type="entry name" value="Protein tyrosine phosphatase superfamily"/>
    <property type="match status" value="1"/>
</dbReference>
<dbReference type="GO" id="GO:0004726">
    <property type="term" value="F:non-membrane spanning protein tyrosine phosphatase activity"/>
    <property type="evidence" value="ECO:0007669"/>
    <property type="project" value="TreeGrafter"/>
</dbReference>
<dbReference type="InterPro" id="IPR052123">
    <property type="entry name" value="Non-rcpt_Tyr_Phosphatase"/>
</dbReference>
<dbReference type="PANTHER" id="PTHR46257:SF3">
    <property type="entry name" value="TYROSINE-PROTEIN PHOSPHATASE CORKSCREW"/>
    <property type="match status" value="1"/>
</dbReference>
<dbReference type="GO" id="GO:0035556">
    <property type="term" value="P:intracellular signal transduction"/>
    <property type="evidence" value="ECO:0007669"/>
    <property type="project" value="TreeGrafter"/>
</dbReference>
<evidence type="ECO:0000313" key="6">
    <source>
        <dbReference type="Proteomes" id="UP000828390"/>
    </source>
</evidence>
<evidence type="ECO:0000256" key="1">
    <source>
        <dbReference type="ARBA" id="ARBA00013064"/>
    </source>
</evidence>
<keyword evidence="3" id="KW-0904">Protein phosphatase</keyword>
<comment type="caution">
    <text evidence="5">The sequence shown here is derived from an EMBL/GenBank/DDBJ whole genome shotgun (WGS) entry which is preliminary data.</text>
</comment>
<evidence type="ECO:0000259" key="4">
    <source>
        <dbReference type="PROSITE" id="PS50056"/>
    </source>
</evidence>
<evidence type="ECO:0000313" key="5">
    <source>
        <dbReference type="EMBL" id="KAH3790265.1"/>
    </source>
</evidence>